<evidence type="ECO:0000313" key="10">
    <source>
        <dbReference type="Proteomes" id="UP001165160"/>
    </source>
</evidence>
<dbReference type="InterPro" id="IPR001841">
    <property type="entry name" value="Znf_RING"/>
</dbReference>
<dbReference type="PANTHER" id="PTHR15067">
    <property type="entry name" value="E3 UBIQUITIN-PROTEIN LIGASE RNF8"/>
    <property type="match status" value="1"/>
</dbReference>
<protein>
    <recommendedName>
        <fullName evidence="8">RING-type domain-containing protein</fullName>
    </recommendedName>
</protein>
<evidence type="ECO:0000256" key="4">
    <source>
        <dbReference type="ARBA" id="ARBA00022786"/>
    </source>
</evidence>
<evidence type="ECO:0000256" key="7">
    <source>
        <dbReference type="SAM" id="MobiDB-lite"/>
    </source>
</evidence>
<evidence type="ECO:0000256" key="1">
    <source>
        <dbReference type="ARBA" id="ARBA00022679"/>
    </source>
</evidence>
<evidence type="ECO:0000256" key="5">
    <source>
        <dbReference type="ARBA" id="ARBA00022833"/>
    </source>
</evidence>
<dbReference type="CDD" id="cd16448">
    <property type="entry name" value="RING-H2"/>
    <property type="match status" value="1"/>
</dbReference>
<feature type="domain" description="RING-type" evidence="8">
    <location>
        <begin position="28"/>
        <end position="72"/>
    </location>
</feature>
<evidence type="ECO:0000256" key="6">
    <source>
        <dbReference type="PROSITE-ProRule" id="PRU00175"/>
    </source>
</evidence>
<dbReference type="InterPro" id="IPR013083">
    <property type="entry name" value="Znf_RING/FYVE/PHD"/>
</dbReference>
<dbReference type="SMART" id="SM00184">
    <property type="entry name" value="RING"/>
    <property type="match status" value="1"/>
</dbReference>
<evidence type="ECO:0000259" key="8">
    <source>
        <dbReference type="PROSITE" id="PS50089"/>
    </source>
</evidence>
<keyword evidence="3 6" id="KW-0863">Zinc-finger</keyword>
<keyword evidence="5" id="KW-0862">Zinc</keyword>
<sequence length="236" mass="25869">MVTTTPSSSPIRASNKSPKTPLTPKPECSICQGVVESMDLFSAVKLSCSHVFHSDCLSEWRRRAKVSCPNCRGEMQHEFLEGRTGVTPLFSKKVPAVSADTPNPPSLPQPPSRQRVPRQEGIYYTTPSTPNTYFNASAATSTSTSTPAPTPVRPSRRTHSAPQLTFQDLEIDVLPSLLDSDYIDHPNLVLQDYSDQQMTGIPLNPLTENAQRPKPNTPSIIRNALLDVDQWLAGCA</sequence>
<evidence type="ECO:0000256" key="2">
    <source>
        <dbReference type="ARBA" id="ARBA00022723"/>
    </source>
</evidence>
<dbReference type="GO" id="GO:0000151">
    <property type="term" value="C:ubiquitin ligase complex"/>
    <property type="evidence" value="ECO:0007669"/>
    <property type="project" value="TreeGrafter"/>
</dbReference>
<feature type="region of interest" description="Disordered" evidence="7">
    <location>
        <begin position="133"/>
        <end position="160"/>
    </location>
</feature>
<dbReference type="Proteomes" id="UP001165160">
    <property type="component" value="Unassembled WGS sequence"/>
</dbReference>
<proteinExistence type="predicted"/>
<dbReference type="GO" id="GO:0016567">
    <property type="term" value="P:protein ubiquitination"/>
    <property type="evidence" value="ECO:0007669"/>
    <property type="project" value="TreeGrafter"/>
</dbReference>
<feature type="compositionally biased region" description="Low complexity" evidence="7">
    <location>
        <begin position="136"/>
        <end position="147"/>
    </location>
</feature>
<keyword evidence="10" id="KW-1185">Reference proteome</keyword>
<feature type="region of interest" description="Disordered" evidence="7">
    <location>
        <begin position="96"/>
        <end position="116"/>
    </location>
</feature>
<dbReference type="GO" id="GO:0008270">
    <property type="term" value="F:zinc ion binding"/>
    <property type="evidence" value="ECO:0007669"/>
    <property type="project" value="UniProtKB-KW"/>
</dbReference>
<keyword evidence="1" id="KW-0808">Transferase</keyword>
<dbReference type="AlphaFoldDB" id="A0A9W6Z8R4"/>
<evidence type="ECO:0000313" key="9">
    <source>
        <dbReference type="EMBL" id="GMH47771.1"/>
    </source>
</evidence>
<gene>
    <name evidence="9" type="ORF">TrVE_jg8943</name>
</gene>
<feature type="compositionally biased region" description="Polar residues" evidence="7">
    <location>
        <begin position="1"/>
        <end position="20"/>
    </location>
</feature>
<dbReference type="GO" id="GO:0061630">
    <property type="term" value="F:ubiquitin protein ligase activity"/>
    <property type="evidence" value="ECO:0007669"/>
    <property type="project" value="TreeGrafter"/>
</dbReference>
<dbReference type="Gene3D" id="3.30.40.10">
    <property type="entry name" value="Zinc/RING finger domain, C3HC4 (zinc finger)"/>
    <property type="match status" value="1"/>
</dbReference>
<evidence type="ECO:0000256" key="3">
    <source>
        <dbReference type="ARBA" id="ARBA00022771"/>
    </source>
</evidence>
<comment type="caution">
    <text evidence="9">The sequence shown here is derived from an EMBL/GenBank/DDBJ whole genome shotgun (WGS) entry which is preliminary data.</text>
</comment>
<feature type="compositionally biased region" description="Pro residues" evidence="7">
    <location>
        <begin position="102"/>
        <end position="111"/>
    </location>
</feature>
<dbReference type="PANTHER" id="PTHR15067:SF4">
    <property type="entry name" value="E3 UBIQUITIN-PROTEIN LIGASE RNF8"/>
    <property type="match status" value="1"/>
</dbReference>
<dbReference type="PROSITE" id="PS50089">
    <property type="entry name" value="ZF_RING_2"/>
    <property type="match status" value="1"/>
</dbReference>
<feature type="region of interest" description="Disordered" evidence="7">
    <location>
        <begin position="1"/>
        <end position="25"/>
    </location>
</feature>
<dbReference type="EMBL" id="BRXX01000578">
    <property type="protein sequence ID" value="GMH47771.1"/>
    <property type="molecule type" value="Genomic_DNA"/>
</dbReference>
<reference evidence="10" key="1">
    <citation type="journal article" date="2023" name="Commun. Biol.">
        <title>Genome analysis of Parmales, the sister group of diatoms, reveals the evolutionary specialization of diatoms from phago-mixotrophs to photoautotrophs.</title>
        <authorList>
            <person name="Ban H."/>
            <person name="Sato S."/>
            <person name="Yoshikawa S."/>
            <person name="Yamada K."/>
            <person name="Nakamura Y."/>
            <person name="Ichinomiya M."/>
            <person name="Sato N."/>
            <person name="Blanc-Mathieu R."/>
            <person name="Endo H."/>
            <person name="Kuwata A."/>
            <person name="Ogata H."/>
        </authorList>
    </citation>
    <scope>NUCLEOTIDE SEQUENCE [LARGE SCALE GENOMIC DNA]</scope>
    <source>
        <strain evidence="10">NIES 3699</strain>
    </source>
</reference>
<keyword evidence="2" id="KW-0479">Metal-binding</keyword>
<dbReference type="SUPFAM" id="SSF57850">
    <property type="entry name" value="RING/U-box"/>
    <property type="match status" value="1"/>
</dbReference>
<dbReference type="Pfam" id="PF13639">
    <property type="entry name" value="zf-RING_2"/>
    <property type="match status" value="1"/>
</dbReference>
<dbReference type="GO" id="GO:0006511">
    <property type="term" value="P:ubiquitin-dependent protein catabolic process"/>
    <property type="evidence" value="ECO:0007669"/>
    <property type="project" value="TreeGrafter"/>
</dbReference>
<name>A0A9W6Z8R4_9STRA</name>
<accession>A0A9W6Z8R4</accession>
<dbReference type="GO" id="GO:0005829">
    <property type="term" value="C:cytosol"/>
    <property type="evidence" value="ECO:0007669"/>
    <property type="project" value="TreeGrafter"/>
</dbReference>
<keyword evidence="4" id="KW-0833">Ubl conjugation pathway</keyword>
<organism evidence="9 10">
    <name type="scientific">Triparma verrucosa</name>
    <dbReference type="NCBI Taxonomy" id="1606542"/>
    <lineage>
        <taxon>Eukaryota</taxon>
        <taxon>Sar</taxon>
        <taxon>Stramenopiles</taxon>
        <taxon>Ochrophyta</taxon>
        <taxon>Bolidophyceae</taxon>
        <taxon>Parmales</taxon>
        <taxon>Triparmaceae</taxon>
        <taxon>Triparma</taxon>
    </lineage>
</organism>